<dbReference type="AlphaFoldDB" id="A0ABD1EYU7"/>
<dbReference type="PROSITE" id="PS51029">
    <property type="entry name" value="MADF"/>
    <property type="match status" value="1"/>
</dbReference>
<dbReference type="Proteomes" id="UP001566132">
    <property type="component" value="Unassembled WGS sequence"/>
</dbReference>
<feature type="region of interest" description="Disordered" evidence="1">
    <location>
        <begin position="117"/>
        <end position="153"/>
    </location>
</feature>
<feature type="domain" description="MADF" evidence="3">
    <location>
        <begin position="13"/>
        <end position="96"/>
    </location>
</feature>
<sequence>MAPERFSEEEDERLIDLIAANPSIWNFTDVGYKNQNKKDSVWDDIGKIMNRNALSCKARWKNIRDYYRKQRKQRKTYFFKRISYFNQLKFLDSLAEPEDPLSNSHATNDTLQKSFGRLQESNEEETLALSSVKNLEESDGEEEGQPPPVKVTKNDHCEHWNCHNERQFRDNDEEIDLFFKAMAATAKKFKPDILSQTKIKVFHIIMEMESKNRTGQ</sequence>
<evidence type="ECO:0000313" key="4">
    <source>
        <dbReference type="EMBL" id="KAL1506083.1"/>
    </source>
</evidence>
<keyword evidence="5" id="KW-1185">Reference proteome</keyword>
<organism evidence="4 5">
    <name type="scientific">Hypothenemus hampei</name>
    <name type="common">Coffee berry borer</name>
    <dbReference type="NCBI Taxonomy" id="57062"/>
    <lineage>
        <taxon>Eukaryota</taxon>
        <taxon>Metazoa</taxon>
        <taxon>Ecdysozoa</taxon>
        <taxon>Arthropoda</taxon>
        <taxon>Hexapoda</taxon>
        <taxon>Insecta</taxon>
        <taxon>Pterygota</taxon>
        <taxon>Neoptera</taxon>
        <taxon>Endopterygota</taxon>
        <taxon>Coleoptera</taxon>
        <taxon>Polyphaga</taxon>
        <taxon>Cucujiformia</taxon>
        <taxon>Curculionidae</taxon>
        <taxon>Scolytinae</taxon>
        <taxon>Hypothenemus</taxon>
    </lineage>
</organism>
<dbReference type="InterPro" id="IPR039353">
    <property type="entry name" value="TF_Adf1"/>
</dbReference>
<dbReference type="InterPro" id="IPR006578">
    <property type="entry name" value="MADF-dom"/>
</dbReference>
<evidence type="ECO:0000259" key="2">
    <source>
        <dbReference type="PROSITE" id="PS50090"/>
    </source>
</evidence>
<dbReference type="InterPro" id="IPR001005">
    <property type="entry name" value="SANT/Myb"/>
</dbReference>
<dbReference type="SMART" id="SM00717">
    <property type="entry name" value="SANT"/>
    <property type="match status" value="1"/>
</dbReference>
<proteinExistence type="predicted"/>
<name>A0ABD1EYU7_HYPHA</name>
<dbReference type="Gene3D" id="1.10.10.60">
    <property type="entry name" value="Homeodomain-like"/>
    <property type="match status" value="1"/>
</dbReference>
<evidence type="ECO:0000259" key="3">
    <source>
        <dbReference type="PROSITE" id="PS51029"/>
    </source>
</evidence>
<reference evidence="4 5" key="1">
    <citation type="submission" date="2024-05" db="EMBL/GenBank/DDBJ databases">
        <title>Genetic variation in Jamaican populations of the coffee berry borer (Hypothenemus hampei).</title>
        <authorList>
            <person name="Errbii M."/>
            <person name="Myrie A."/>
        </authorList>
    </citation>
    <scope>NUCLEOTIDE SEQUENCE [LARGE SCALE GENOMIC DNA]</scope>
    <source>
        <strain evidence="4">JA-Hopewell-2020-01-JO</strain>
        <tissue evidence="4">Whole body</tissue>
    </source>
</reference>
<comment type="caution">
    <text evidence="4">The sequence shown here is derived from an EMBL/GenBank/DDBJ whole genome shotgun (WGS) entry which is preliminary data.</text>
</comment>
<dbReference type="Pfam" id="PF10545">
    <property type="entry name" value="MADF_DNA_bdg"/>
    <property type="match status" value="1"/>
</dbReference>
<feature type="domain" description="Myb-like" evidence="2">
    <location>
        <begin position="1"/>
        <end position="64"/>
    </location>
</feature>
<dbReference type="PANTHER" id="PTHR12243">
    <property type="entry name" value="MADF DOMAIN TRANSCRIPTION FACTOR"/>
    <property type="match status" value="1"/>
</dbReference>
<evidence type="ECO:0008006" key="6">
    <source>
        <dbReference type="Google" id="ProtNLM"/>
    </source>
</evidence>
<evidence type="ECO:0000313" key="5">
    <source>
        <dbReference type="Proteomes" id="UP001566132"/>
    </source>
</evidence>
<dbReference type="EMBL" id="JBDJPC010000004">
    <property type="protein sequence ID" value="KAL1506083.1"/>
    <property type="molecule type" value="Genomic_DNA"/>
</dbReference>
<dbReference type="SMART" id="SM00595">
    <property type="entry name" value="MADF"/>
    <property type="match status" value="1"/>
</dbReference>
<gene>
    <name evidence="4" type="ORF">ABEB36_005513</name>
</gene>
<evidence type="ECO:0000256" key="1">
    <source>
        <dbReference type="SAM" id="MobiDB-lite"/>
    </source>
</evidence>
<accession>A0ABD1EYU7</accession>
<protein>
    <recommendedName>
        <fullName evidence="6">Transcription factor Adf-1</fullName>
    </recommendedName>
</protein>
<dbReference type="PANTHER" id="PTHR12243:SF67">
    <property type="entry name" value="COREPRESSOR OF PANGOLIN, ISOFORM A-RELATED"/>
    <property type="match status" value="1"/>
</dbReference>
<dbReference type="PROSITE" id="PS50090">
    <property type="entry name" value="MYB_LIKE"/>
    <property type="match status" value="1"/>
</dbReference>